<dbReference type="InterPro" id="IPR051206">
    <property type="entry name" value="NAMLAA_amidase_2"/>
</dbReference>
<dbReference type="SUPFAM" id="SSF55846">
    <property type="entry name" value="N-acetylmuramoyl-L-alanine amidase-like"/>
    <property type="match status" value="1"/>
</dbReference>
<dbReference type="Pfam" id="PF01510">
    <property type="entry name" value="Amidase_2"/>
    <property type="match status" value="1"/>
</dbReference>
<dbReference type="InterPro" id="IPR002502">
    <property type="entry name" value="Amidase_domain"/>
</dbReference>
<reference evidence="6 7" key="1">
    <citation type="submission" date="2018-06" db="EMBL/GenBank/DDBJ databases">
        <title>Genomic Encyclopedia of Type Strains, Phase IV (KMG-IV): sequencing the most valuable type-strain genomes for metagenomic binning, comparative biology and taxonomic classification.</title>
        <authorList>
            <person name="Goeker M."/>
        </authorList>
    </citation>
    <scope>NUCLEOTIDE SEQUENCE [LARGE SCALE GENOMIC DNA]</scope>
    <source>
        <strain evidence="6 7">DSM 44599</strain>
    </source>
</reference>
<comment type="caution">
    <text evidence="6">The sequence shown here is derived from an EMBL/GenBank/DDBJ whole genome shotgun (WGS) entry which is preliminary data.</text>
</comment>
<dbReference type="CDD" id="cd06583">
    <property type="entry name" value="PGRP"/>
    <property type="match status" value="1"/>
</dbReference>
<evidence type="ECO:0000256" key="2">
    <source>
        <dbReference type="ARBA" id="ARBA00011901"/>
    </source>
</evidence>
<evidence type="ECO:0000313" key="7">
    <source>
        <dbReference type="Proteomes" id="UP000252586"/>
    </source>
</evidence>
<dbReference type="InterPro" id="IPR036505">
    <property type="entry name" value="Amidase/PGRP_sf"/>
</dbReference>
<dbReference type="RefSeq" id="WP_084537508.1">
    <property type="nucleotide sequence ID" value="NZ_QNRE01000025.1"/>
</dbReference>
<dbReference type="SMART" id="SM00644">
    <property type="entry name" value="Ami_2"/>
    <property type="match status" value="1"/>
</dbReference>
<gene>
    <name evidence="6" type="ORF">DFR74_12516</name>
</gene>
<dbReference type="AlphaFoldDB" id="A0A366CW49"/>
<evidence type="ECO:0000256" key="1">
    <source>
        <dbReference type="ARBA" id="ARBA00001561"/>
    </source>
</evidence>
<accession>A0A366CW49</accession>
<evidence type="ECO:0000313" key="6">
    <source>
        <dbReference type="EMBL" id="RBO82061.1"/>
    </source>
</evidence>
<protein>
    <recommendedName>
        <fullName evidence="2">N-acetylmuramoyl-L-alanine amidase</fullName>
        <ecNumber evidence="2">3.5.1.28</ecNumber>
    </recommendedName>
</protein>
<comment type="catalytic activity">
    <reaction evidence="1">
        <text>Hydrolyzes the link between N-acetylmuramoyl residues and L-amino acid residues in certain cell-wall glycopeptides.</text>
        <dbReference type="EC" id="3.5.1.28"/>
    </reaction>
</comment>
<evidence type="ECO:0000259" key="5">
    <source>
        <dbReference type="SMART" id="SM00644"/>
    </source>
</evidence>
<proteinExistence type="predicted"/>
<dbReference type="Proteomes" id="UP000252586">
    <property type="component" value="Unassembled WGS sequence"/>
</dbReference>
<feature type="domain" description="N-acetylmuramoyl-L-alanine amidase" evidence="5">
    <location>
        <begin position="23"/>
        <end position="159"/>
    </location>
</feature>
<dbReference type="GO" id="GO:0009254">
    <property type="term" value="P:peptidoglycan turnover"/>
    <property type="evidence" value="ECO:0007669"/>
    <property type="project" value="TreeGrafter"/>
</dbReference>
<evidence type="ECO:0000256" key="4">
    <source>
        <dbReference type="ARBA" id="ARBA00023316"/>
    </source>
</evidence>
<evidence type="ECO:0000256" key="3">
    <source>
        <dbReference type="ARBA" id="ARBA00022801"/>
    </source>
</evidence>
<dbReference type="GO" id="GO:0009253">
    <property type="term" value="P:peptidoglycan catabolic process"/>
    <property type="evidence" value="ECO:0007669"/>
    <property type="project" value="InterPro"/>
</dbReference>
<dbReference type="OrthoDB" id="5178799at2"/>
<keyword evidence="7" id="KW-1185">Reference proteome</keyword>
<dbReference type="EC" id="3.5.1.28" evidence="2"/>
<dbReference type="Gene3D" id="3.40.80.10">
    <property type="entry name" value="Peptidoglycan recognition protein-like"/>
    <property type="match status" value="1"/>
</dbReference>
<dbReference type="GO" id="GO:0008745">
    <property type="term" value="F:N-acetylmuramoyl-L-alanine amidase activity"/>
    <property type="evidence" value="ECO:0007669"/>
    <property type="project" value="UniProtKB-EC"/>
</dbReference>
<dbReference type="EMBL" id="QNRE01000025">
    <property type="protein sequence ID" value="RBO82061.1"/>
    <property type="molecule type" value="Genomic_DNA"/>
</dbReference>
<dbReference type="STRING" id="1210090.GCA_001613185_02428"/>
<dbReference type="GO" id="GO:0071555">
    <property type="term" value="P:cell wall organization"/>
    <property type="evidence" value="ECO:0007669"/>
    <property type="project" value="UniProtKB-KW"/>
</dbReference>
<organism evidence="6 7">
    <name type="scientific">Nocardia puris</name>
    <dbReference type="NCBI Taxonomy" id="208602"/>
    <lineage>
        <taxon>Bacteria</taxon>
        <taxon>Bacillati</taxon>
        <taxon>Actinomycetota</taxon>
        <taxon>Actinomycetes</taxon>
        <taxon>Mycobacteriales</taxon>
        <taxon>Nocardiaceae</taxon>
        <taxon>Nocardia</taxon>
    </lineage>
</organism>
<keyword evidence="3" id="KW-0378">Hydrolase</keyword>
<keyword evidence="4" id="KW-0961">Cell wall biogenesis/degradation</keyword>
<dbReference type="PANTHER" id="PTHR30417">
    <property type="entry name" value="N-ACETYLMURAMOYL-L-ALANINE AMIDASE AMID"/>
    <property type="match status" value="1"/>
</dbReference>
<dbReference type="PANTHER" id="PTHR30417:SF1">
    <property type="entry name" value="N-ACETYLMURAMOYL-L-ALANINE AMIDASE AMID"/>
    <property type="match status" value="1"/>
</dbReference>
<sequence>MADPLWLPDVLRAAGLEVREHPGWRDRGHGDFGAIWGVVAHHTGSNPPSNNPAYIAQHPSLGLASQLHLSRDGVYTVCGAGIAWHAGAGSYPGIPANNANACTIGIEAENNGREGWGKPQYDAYVRGVAAILTKLGKGAANVIGHKEWAGPSQGKWDPGGMDMNKFRADVAGAMKGQPPQRGEGTVWGEMFKNFKGTQVSYATAVYYIDKLVNDIADQVTRGWKQLGLNEKGEPLTLVDAVAELRSDVAEIKRLLAERES</sequence>
<name>A0A366CW49_9NOCA</name>